<gene>
    <name evidence="2" type="primary">Vigan.02G196100</name>
    <name evidence="2" type="ORF">VIGAN_02196100</name>
</gene>
<accession>A0A0S3REU2</accession>
<reference evidence="2 3" key="1">
    <citation type="journal article" date="2015" name="Sci. Rep.">
        <title>The power of single molecule real-time sequencing technology in the de novo assembly of a eukaryotic genome.</title>
        <authorList>
            <person name="Sakai H."/>
            <person name="Naito K."/>
            <person name="Ogiso-Tanaka E."/>
            <person name="Takahashi Y."/>
            <person name="Iseki K."/>
            <person name="Muto C."/>
            <person name="Satou K."/>
            <person name="Teruya K."/>
            <person name="Shiroma A."/>
            <person name="Shimoji M."/>
            <person name="Hirano T."/>
            <person name="Itoh T."/>
            <person name="Kaga A."/>
            <person name="Tomooka N."/>
        </authorList>
    </citation>
    <scope>NUCLEOTIDE SEQUENCE [LARGE SCALE GENOMIC DNA]</scope>
    <source>
        <strain evidence="3">cv. Shumari</strain>
    </source>
</reference>
<evidence type="ECO:0000313" key="2">
    <source>
        <dbReference type="EMBL" id="BAT79139.1"/>
    </source>
</evidence>
<feature type="region of interest" description="Disordered" evidence="1">
    <location>
        <begin position="23"/>
        <end position="47"/>
    </location>
</feature>
<keyword evidence="3" id="KW-1185">Reference proteome</keyword>
<evidence type="ECO:0000256" key="1">
    <source>
        <dbReference type="SAM" id="MobiDB-lite"/>
    </source>
</evidence>
<dbReference type="EMBL" id="AP015035">
    <property type="protein sequence ID" value="BAT79139.1"/>
    <property type="molecule type" value="Genomic_DNA"/>
</dbReference>
<dbReference type="AlphaFoldDB" id="A0A0S3REU2"/>
<protein>
    <submittedName>
        <fullName evidence="2">Uncharacterized protein</fullName>
    </submittedName>
</protein>
<name>A0A0S3REU2_PHAAN</name>
<organism evidence="2 3">
    <name type="scientific">Vigna angularis var. angularis</name>
    <dbReference type="NCBI Taxonomy" id="157739"/>
    <lineage>
        <taxon>Eukaryota</taxon>
        <taxon>Viridiplantae</taxon>
        <taxon>Streptophyta</taxon>
        <taxon>Embryophyta</taxon>
        <taxon>Tracheophyta</taxon>
        <taxon>Spermatophyta</taxon>
        <taxon>Magnoliopsida</taxon>
        <taxon>eudicotyledons</taxon>
        <taxon>Gunneridae</taxon>
        <taxon>Pentapetalae</taxon>
        <taxon>rosids</taxon>
        <taxon>fabids</taxon>
        <taxon>Fabales</taxon>
        <taxon>Fabaceae</taxon>
        <taxon>Papilionoideae</taxon>
        <taxon>50 kb inversion clade</taxon>
        <taxon>NPAAA clade</taxon>
        <taxon>indigoferoid/millettioid clade</taxon>
        <taxon>Phaseoleae</taxon>
        <taxon>Vigna</taxon>
    </lineage>
</organism>
<dbReference type="Proteomes" id="UP000291084">
    <property type="component" value="Chromosome 2"/>
</dbReference>
<evidence type="ECO:0000313" key="3">
    <source>
        <dbReference type="Proteomes" id="UP000291084"/>
    </source>
</evidence>
<proteinExistence type="predicted"/>
<sequence length="112" mass="12212">MKEIRAPDLGARYNKSHRRRCRRRRLGSLIGQKGAPNTGDHNVGSRSMRGATTVAGACSSRAHLRRDPLAADATDRCDPLAVAATEESPEPPESVFKVGDDSFGLYLSRSEF</sequence>